<dbReference type="GO" id="GO:0016491">
    <property type="term" value="F:oxidoreductase activity"/>
    <property type="evidence" value="ECO:0007669"/>
    <property type="project" value="InterPro"/>
</dbReference>
<organism evidence="4 5">
    <name type="scientific">Yersinia mollaretii</name>
    <dbReference type="NCBI Taxonomy" id="33060"/>
    <lineage>
        <taxon>Bacteria</taxon>
        <taxon>Pseudomonadati</taxon>
        <taxon>Pseudomonadota</taxon>
        <taxon>Gammaproteobacteria</taxon>
        <taxon>Enterobacterales</taxon>
        <taxon>Yersiniaceae</taxon>
        <taxon>Yersinia</taxon>
    </lineage>
</organism>
<protein>
    <submittedName>
        <fullName evidence="4">NAD-dependent epimerase/dehydratase</fullName>
        <ecNumber evidence="4">5.1.3.2</ecNumber>
    </submittedName>
</protein>
<dbReference type="Gene3D" id="3.40.50.720">
    <property type="entry name" value="NAD(P)-binding Rossmann-like Domain"/>
    <property type="match status" value="1"/>
</dbReference>
<dbReference type="NCBIfam" id="NF043036">
    <property type="entry name" value="ErythonDh"/>
    <property type="match status" value="1"/>
</dbReference>
<dbReference type="AlphaFoldDB" id="A0AA36LU73"/>
<keyword evidence="2" id="KW-0119">Carbohydrate metabolism</keyword>
<dbReference type="RefSeq" id="WP_049647196.1">
    <property type="nucleotide sequence ID" value="NZ_CABHYS010000030.1"/>
</dbReference>
<evidence type="ECO:0000256" key="2">
    <source>
        <dbReference type="ARBA" id="ARBA00023277"/>
    </source>
</evidence>
<dbReference type="SUPFAM" id="SSF51735">
    <property type="entry name" value="NAD(P)-binding Rossmann-fold domains"/>
    <property type="match status" value="1"/>
</dbReference>
<dbReference type="PANTHER" id="PTHR43103:SF3">
    <property type="entry name" value="ADP-L-GLYCERO-D-MANNO-HEPTOSE-6-EPIMERASE"/>
    <property type="match status" value="1"/>
</dbReference>
<dbReference type="InterPro" id="IPR050005">
    <property type="entry name" value="DenD"/>
</dbReference>
<dbReference type="GO" id="GO:0003978">
    <property type="term" value="F:UDP-glucose 4-epimerase activity"/>
    <property type="evidence" value="ECO:0007669"/>
    <property type="project" value="UniProtKB-EC"/>
</dbReference>
<evidence type="ECO:0000259" key="3">
    <source>
        <dbReference type="Pfam" id="PF01370"/>
    </source>
</evidence>
<keyword evidence="4" id="KW-0413">Isomerase</keyword>
<keyword evidence="1" id="KW-0521">NADP</keyword>
<dbReference type="EMBL" id="CQBM01000010">
    <property type="protein sequence ID" value="CNI45222.1"/>
    <property type="molecule type" value="Genomic_DNA"/>
</dbReference>
<gene>
    <name evidence="4" type="ORF">ERS008502_03296</name>
</gene>
<dbReference type="PANTHER" id="PTHR43103">
    <property type="entry name" value="NUCLEOSIDE-DIPHOSPHATE-SUGAR EPIMERASE"/>
    <property type="match status" value="1"/>
</dbReference>
<dbReference type="InterPro" id="IPR036291">
    <property type="entry name" value="NAD(P)-bd_dom_sf"/>
</dbReference>
<dbReference type="InterPro" id="IPR001509">
    <property type="entry name" value="Epimerase_deHydtase"/>
</dbReference>
<dbReference type="CDD" id="cd05238">
    <property type="entry name" value="Gne_like_SDR_e"/>
    <property type="match status" value="1"/>
</dbReference>
<dbReference type="EC" id="5.1.3.2" evidence="4"/>
<accession>A0AA36LU73</accession>
<evidence type="ECO:0000313" key="4">
    <source>
        <dbReference type="EMBL" id="CNI45222.1"/>
    </source>
</evidence>
<dbReference type="Gene3D" id="3.90.25.10">
    <property type="entry name" value="UDP-galactose 4-epimerase, domain 1"/>
    <property type="match status" value="1"/>
</dbReference>
<evidence type="ECO:0000313" key="5">
    <source>
        <dbReference type="Proteomes" id="UP000040841"/>
    </source>
</evidence>
<dbReference type="Pfam" id="PF01370">
    <property type="entry name" value="Epimerase"/>
    <property type="match status" value="1"/>
</dbReference>
<comment type="caution">
    <text evidence="4">The sequence shown here is derived from an EMBL/GenBank/DDBJ whole genome shotgun (WGS) entry which is preliminary data.</text>
</comment>
<dbReference type="Proteomes" id="UP000040841">
    <property type="component" value="Unassembled WGS sequence"/>
</dbReference>
<name>A0AA36LU73_YERMO</name>
<reference evidence="4 5" key="1">
    <citation type="submission" date="2015-03" db="EMBL/GenBank/DDBJ databases">
        <authorList>
            <consortium name="Pathogen Informatics"/>
            <person name="Murphy D."/>
        </authorList>
    </citation>
    <scope>NUCLEOTIDE SEQUENCE [LARGE SCALE GENOMIC DNA]</scope>
    <source>
        <strain evidence="4 5">FE82747</strain>
    </source>
</reference>
<feature type="domain" description="NAD-dependent epimerase/dehydratase" evidence="3">
    <location>
        <begin position="3"/>
        <end position="206"/>
    </location>
</feature>
<evidence type="ECO:0000256" key="1">
    <source>
        <dbReference type="ARBA" id="ARBA00022857"/>
    </source>
</evidence>
<proteinExistence type="predicted"/>
<sequence length="334" mass="36696">MNIMVTGAAGFLGRRLIERLLTLDYLADSQGNQRSITKVIACDVVPLSGIADKRVQVVCGDISDAQWLATVFDRQVDTVFHLAAIVSSQAEEDFDLGMRVNFDATRNLFEQARQLGHCPKVIITSSVAVFGGALPTVVPDEQVWSPQSSYGTQKALNDLLLADYSRRGFIDGRSLRMPTIVVRPGKPNRAASSFASGIIREPLQGIEVICPVSLQTPLWLLSPKMAINNLILGHQLSASQLKSGRVINLPGLSIKVQQMIDALRRIAGDDVADRIKVQQDPLIEKIVNSWPGDFEAHYAKELGFISDKDFDSIINDFILGELPDRVVRLAGNRH</sequence>